<name>A0A5J5U8G7_GOSBA</name>
<accession>A0A5J5U8G7</accession>
<gene>
    <name evidence="1" type="ORF">ES319_A10G254400v1</name>
</gene>
<reference evidence="2" key="1">
    <citation type="journal article" date="2020" name="Nat. Genet.">
        <title>Genomic diversifications of five Gossypium allopolyploid species and their impact on cotton improvement.</title>
        <authorList>
            <person name="Chen Z.J."/>
            <person name="Sreedasyam A."/>
            <person name="Ando A."/>
            <person name="Song Q."/>
            <person name="De Santiago L.M."/>
            <person name="Hulse-Kemp A.M."/>
            <person name="Ding M."/>
            <person name="Ye W."/>
            <person name="Kirkbride R.C."/>
            <person name="Jenkins J."/>
            <person name="Plott C."/>
            <person name="Lovell J."/>
            <person name="Lin Y.M."/>
            <person name="Vaughn R."/>
            <person name="Liu B."/>
            <person name="Simpson S."/>
            <person name="Scheffler B.E."/>
            <person name="Wen L."/>
            <person name="Saski C.A."/>
            <person name="Grover C.E."/>
            <person name="Hu G."/>
            <person name="Conover J.L."/>
            <person name="Carlson J.W."/>
            <person name="Shu S."/>
            <person name="Boston L.B."/>
            <person name="Williams M."/>
            <person name="Peterson D.G."/>
            <person name="McGee K."/>
            <person name="Jones D.C."/>
            <person name="Wendel J.F."/>
            <person name="Stelly D.M."/>
            <person name="Grimwood J."/>
            <person name="Schmutz J."/>
        </authorList>
    </citation>
    <scope>NUCLEOTIDE SEQUENCE [LARGE SCALE GENOMIC DNA]</scope>
    <source>
        <strain evidence="2">cv. 3-79</strain>
    </source>
</reference>
<organism evidence="1 2">
    <name type="scientific">Gossypium barbadense</name>
    <name type="common">Sea Island cotton</name>
    <name type="synonym">Hibiscus barbadensis</name>
    <dbReference type="NCBI Taxonomy" id="3634"/>
    <lineage>
        <taxon>Eukaryota</taxon>
        <taxon>Viridiplantae</taxon>
        <taxon>Streptophyta</taxon>
        <taxon>Embryophyta</taxon>
        <taxon>Tracheophyta</taxon>
        <taxon>Spermatophyta</taxon>
        <taxon>Magnoliopsida</taxon>
        <taxon>eudicotyledons</taxon>
        <taxon>Gunneridae</taxon>
        <taxon>Pentapetalae</taxon>
        <taxon>rosids</taxon>
        <taxon>malvids</taxon>
        <taxon>Malvales</taxon>
        <taxon>Malvaceae</taxon>
        <taxon>Malvoideae</taxon>
        <taxon>Gossypium</taxon>
    </lineage>
</organism>
<proteinExistence type="predicted"/>
<evidence type="ECO:0000313" key="2">
    <source>
        <dbReference type="Proteomes" id="UP000327439"/>
    </source>
</evidence>
<dbReference type="AlphaFoldDB" id="A0A5J5U8G7"/>
<dbReference type="Proteomes" id="UP000327439">
    <property type="component" value="Chromosome A10"/>
</dbReference>
<protein>
    <submittedName>
        <fullName evidence="1">Uncharacterized protein</fullName>
    </submittedName>
</protein>
<keyword evidence="2" id="KW-1185">Reference proteome</keyword>
<sequence length="43" mass="4732">MGGFEIFFLTNKSSSHKITGVKGIKMGMVDVRKADEGINDRCL</sequence>
<evidence type="ECO:0000313" key="1">
    <source>
        <dbReference type="EMBL" id="KAB2063950.1"/>
    </source>
</evidence>
<dbReference type="EMBL" id="CM018211">
    <property type="protein sequence ID" value="KAB2063950.1"/>
    <property type="molecule type" value="Genomic_DNA"/>
</dbReference>